<dbReference type="Gene3D" id="2.40.50.90">
    <property type="match status" value="1"/>
</dbReference>
<evidence type="ECO:0000313" key="2">
    <source>
        <dbReference type="EMBL" id="AOW19594.1"/>
    </source>
</evidence>
<dbReference type="KEGG" id="lul:LPB138_02385"/>
<dbReference type="SMART" id="SM00318">
    <property type="entry name" value="SNc"/>
    <property type="match status" value="1"/>
</dbReference>
<evidence type="ECO:0000259" key="1">
    <source>
        <dbReference type="PROSITE" id="PS50830"/>
    </source>
</evidence>
<dbReference type="SUPFAM" id="SSF50199">
    <property type="entry name" value="Staphylococcal nuclease"/>
    <property type="match status" value="1"/>
</dbReference>
<dbReference type="InterPro" id="IPR035437">
    <property type="entry name" value="SNase_OB-fold_sf"/>
</dbReference>
<sequence>MQTKANKQILVRPHYEIVKVVDGDGLIVKNIFTNKEEEIRLLGIDAPELKICKKLKNDERELHLPSEFLIELGYRSFNFLKKKAKPKTNITIIQEVKNQQDRFGRTLAYIILPNGKTLNKILIQKGYAKPYNKVYCDELSLYQKLNLKAKRKKKGLYLTTDIF</sequence>
<gene>
    <name evidence="2" type="ORF">LPB138_02385</name>
</gene>
<feature type="domain" description="TNase-like" evidence="1">
    <location>
        <begin position="11"/>
        <end position="159"/>
    </location>
</feature>
<dbReference type="AlphaFoldDB" id="A0A1D8P4X0"/>
<dbReference type="EMBL" id="CP017478">
    <property type="protein sequence ID" value="AOW19594.1"/>
    <property type="molecule type" value="Genomic_DNA"/>
</dbReference>
<accession>A0A1D8P4X0</accession>
<evidence type="ECO:0000313" key="3">
    <source>
        <dbReference type="Proteomes" id="UP000176050"/>
    </source>
</evidence>
<dbReference type="PROSITE" id="PS50830">
    <property type="entry name" value="TNASE_3"/>
    <property type="match status" value="1"/>
</dbReference>
<organism evidence="2 3">
    <name type="scientific">Urechidicola croceus</name>
    <dbReference type="NCBI Taxonomy" id="1850246"/>
    <lineage>
        <taxon>Bacteria</taxon>
        <taxon>Pseudomonadati</taxon>
        <taxon>Bacteroidota</taxon>
        <taxon>Flavobacteriia</taxon>
        <taxon>Flavobacteriales</taxon>
        <taxon>Flavobacteriaceae</taxon>
        <taxon>Urechidicola</taxon>
    </lineage>
</organism>
<dbReference type="InterPro" id="IPR016071">
    <property type="entry name" value="Staphylococal_nuclease_OB-fold"/>
</dbReference>
<dbReference type="Pfam" id="PF00565">
    <property type="entry name" value="SNase"/>
    <property type="match status" value="1"/>
</dbReference>
<reference evidence="2 3" key="1">
    <citation type="submission" date="2016-10" db="EMBL/GenBank/DDBJ databases">
        <title>Lutibacter sp. LPB0138, isolated from marine gastropod.</title>
        <authorList>
            <person name="Kim E."/>
            <person name="Yi H."/>
        </authorList>
    </citation>
    <scope>NUCLEOTIDE SEQUENCE [LARGE SCALE GENOMIC DNA]</scope>
    <source>
        <strain evidence="2 3">LPB0138</strain>
    </source>
</reference>
<dbReference type="RefSeq" id="WP_070235710.1">
    <property type="nucleotide sequence ID" value="NZ_CP017478.1"/>
</dbReference>
<name>A0A1D8P4X0_9FLAO</name>
<dbReference type="OrthoDB" id="4376109at2"/>
<protein>
    <recommendedName>
        <fullName evidence="1">TNase-like domain-containing protein</fullName>
    </recommendedName>
</protein>
<proteinExistence type="predicted"/>
<dbReference type="STRING" id="1850246.LPB138_02385"/>
<keyword evidence="3" id="KW-1185">Reference proteome</keyword>
<dbReference type="Proteomes" id="UP000176050">
    <property type="component" value="Chromosome"/>
</dbReference>